<name>A0A6J6X9C1_9ZZZZ</name>
<sequence>MIRLSCARLPVLGREWRLVQSVTTCSPVGHRLIHQFGEPFTVATFNQVRYLMNGEVLQAFRVLLGELDVEPDVTALSVTRAPLGLHPADAPLRDGYTDLRFPLGDHRRNCMTEQCAVPAIYQFTPTIGTRALRDIHQ</sequence>
<dbReference type="AlphaFoldDB" id="A0A6J6X9C1"/>
<dbReference type="EMBL" id="CAEZZU010000333">
    <property type="protein sequence ID" value="CAB4794060.1"/>
    <property type="molecule type" value="Genomic_DNA"/>
</dbReference>
<protein>
    <submittedName>
        <fullName evidence="1">Unannotated protein</fullName>
    </submittedName>
</protein>
<accession>A0A6J6X9C1</accession>
<organism evidence="1">
    <name type="scientific">freshwater metagenome</name>
    <dbReference type="NCBI Taxonomy" id="449393"/>
    <lineage>
        <taxon>unclassified sequences</taxon>
        <taxon>metagenomes</taxon>
        <taxon>ecological metagenomes</taxon>
    </lineage>
</organism>
<reference evidence="1" key="1">
    <citation type="submission" date="2020-05" db="EMBL/GenBank/DDBJ databases">
        <authorList>
            <person name="Chiriac C."/>
            <person name="Salcher M."/>
            <person name="Ghai R."/>
            <person name="Kavagutti S V."/>
        </authorList>
    </citation>
    <scope>NUCLEOTIDE SEQUENCE</scope>
</reference>
<evidence type="ECO:0000313" key="1">
    <source>
        <dbReference type="EMBL" id="CAB4794060.1"/>
    </source>
</evidence>
<gene>
    <name evidence="1" type="ORF">UFOPK2925_01670</name>
</gene>
<proteinExistence type="predicted"/>